<evidence type="ECO:0000313" key="4">
    <source>
        <dbReference type="Proteomes" id="UP000249334"/>
    </source>
</evidence>
<feature type="region of interest" description="Disordered" evidence="2">
    <location>
        <begin position="1"/>
        <end position="27"/>
    </location>
</feature>
<gene>
    <name evidence="3" type="ORF">GAR05_06127</name>
</gene>
<evidence type="ECO:0008006" key="5">
    <source>
        <dbReference type="Google" id="ProtNLM"/>
    </source>
</evidence>
<dbReference type="Gene3D" id="3.40.50.300">
    <property type="entry name" value="P-loop containing nucleotide triphosphate hydrolases"/>
    <property type="match status" value="1"/>
</dbReference>
<evidence type="ECO:0000313" key="3">
    <source>
        <dbReference type="EMBL" id="RAN92635.1"/>
    </source>
</evidence>
<dbReference type="Pfam" id="PF13481">
    <property type="entry name" value="AAA_25"/>
    <property type="match status" value="1"/>
</dbReference>
<protein>
    <recommendedName>
        <fullName evidence="5">AAA domain-containing protein</fullName>
    </recommendedName>
</protein>
<proteinExistence type="predicted"/>
<dbReference type="SUPFAM" id="SSF52540">
    <property type="entry name" value="P-loop containing nucleoside triphosphate hydrolases"/>
    <property type="match status" value="1"/>
</dbReference>
<evidence type="ECO:0000256" key="2">
    <source>
        <dbReference type="SAM" id="MobiDB-lite"/>
    </source>
</evidence>
<reference evidence="3 4" key="1">
    <citation type="submission" date="2018-03" db="EMBL/GenBank/DDBJ databases">
        <title>Genomic framework for the identification of Micromonospora saelicesensis and Micromonospora noduli.</title>
        <authorList>
            <person name="Riesco R."/>
            <person name="Trujillo M.E."/>
        </authorList>
    </citation>
    <scope>NUCLEOTIDE SEQUENCE [LARGE SCALE GENOMIC DNA]</scope>
    <source>
        <strain evidence="3 4">GAR05</strain>
    </source>
</reference>
<feature type="region of interest" description="Disordered" evidence="2">
    <location>
        <begin position="440"/>
        <end position="475"/>
    </location>
</feature>
<evidence type="ECO:0000256" key="1">
    <source>
        <dbReference type="SAM" id="Coils"/>
    </source>
</evidence>
<sequence>MSLDVDWEGMDTVAPEEPNPFDPDRHPEEYAAWEKQTAAAREQVEAARERQRELIEREREERKARYLADETEREYVRIQARRLAEQRLNDEQHQAADDAPASSWAPLDLTDILDGSYVPEEPRLMPRCDGVCLLYPGRVHTFQGESESGKSMVAQAETARVLAAGGRVGYIDFESDASVVVGRILMMGATREQVATGLLYLRPGVRPHATLEDRAAFDQLLADRLDLAVIDGVTEAASVFGVASKDNDEITAWNRLFARPLAQQTGAAVIQVDHVTKDSESRGRFAIGAQAKMSALDGAAYVVEVKEPLGRGLRGVVVLRVAKDRPGAIRPNCGAFRKSDRTQEAAQVVVDSTTDGVIAVTLEAPSSDADARSDEFRPTSVMERVSQFLEAQPTDQSENQVMKGVGGRDSVKKAAINALVTEGFVARFVGPRNAQMHHLNARYRQSEDPKSDKYEAREGVRPGWAEVEPPPDWPE</sequence>
<dbReference type="EMBL" id="PXXW01000055">
    <property type="protein sequence ID" value="RAN92635.1"/>
    <property type="molecule type" value="Genomic_DNA"/>
</dbReference>
<dbReference type="Proteomes" id="UP000249334">
    <property type="component" value="Unassembled WGS sequence"/>
</dbReference>
<keyword evidence="1" id="KW-0175">Coiled coil</keyword>
<dbReference type="InterPro" id="IPR027417">
    <property type="entry name" value="P-loop_NTPase"/>
</dbReference>
<keyword evidence="4" id="KW-1185">Reference proteome</keyword>
<accession>A0ABX9CAC6</accession>
<dbReference type="RefSeq" id="WP_112672325.1">
    <property type="nucleotide sequence ID" value="NZ_PXXW01000055.1"/>
</dbReference>
<feature type="coiled-coil region" evidence="1">
    <location>
        <begin position="30"/>
        <end position="61"/>
    </location>
</feature>
<name>A0ABX9CAC6_9ACTN</name>
<comment type="caution">
    <text evidence="3">The sequence shown here is derived from an EMBL/GenBank/DDBJ whole genome shotgun (WGS) entry which is preliminary data.</text>
</comment>
<feature type="compositionally biased region" description="Basic and acidic residues" evidence="2">
    <location>
        <begin position="444"/>
        <end position="460"/>
    </location>
</feature>
<organism evidence="3 4">
    <name type="scientific">Micromonospora saelicesensis</name>
    <dbReference type="NCBI Taxonomy" id="285676"/>
    <lineage>
        <taxon>Bacteria</taxon>
        <taxon>Bacillati</taxon>
        <taxon>Actinomycetota</taxon>
        <taxon>Actinomycetes</taxon>
        <taxon>Micromonosporales</taxon>
        <taxon>Micromonosporaceae</taxon>
        <taxon>Micromonospora</taxon>
    </lineage>
</organism>